<evidence type="ECO:0000313" key="13">
    <source>
        <dbReference type="Proteomes" id="UP001610063"/>
    </source>
</evidence>
<evidence type="ECO:0000256" key="7">
    <source>
        <dbReference type="ARBA" id="ARBA00023295"/>
    </source>
</evidence>
<accession>A0ABW7NEK9</accession>
<keyword evidence="4 10" id="KW-0732">Signal</keyword>
<evidence type="ECO:0000259" key="11">
    <source>
        <dbReference type="PROSITE" id="PS51760"/>
    </source>
</evidence>
<dbReference type="Pfam" id="PF00331">
    <property type="entry name" value="Glyco_hydro_10"/>
    <property type="match status" value="1"/>
</dbReference>
<protein>
    <recommendedName>
        <fullName evidence="9">Beta-xylanase</fullName>
        <ecNumber evidence="9">3.2.1.8</ecNumber>
    </recommendedName>
</protein>
<organism evidence="12 13">
    <name type="scientific">Marinoscillum luteum</name>
    <dbReference type="NCBI Taxonomy" id="861051"/>
    <lineage>
        <taxon>Bacteria</taxon>
        <taxon>Pseudomonadati</taxon>
        <taxon>Bacteroidota</taxon>
        <taxon>Cytophagia</taxon>
        <taxon>Cytophagales</taxon>
        <taxon>Reichenbachiellaceae</taxon>
        <taxon>Marinoscillum</taxon>
    </lineage>
</organism>
<evidence type="ECO:0000256" key="1">
    <source>
        <dbReference type="ARBA" id="ARBA00000681"/>
    </source>
</evidence>
<evidence type="ECO:0000256" key="6">
    <source>
        <dbReference type="ARBA" id="ARBA00023277"/>
    </source>
</evidence>
<dbReference type="Pfam" id="PF18962">
    <property type="entry name" value="Por_Secre_tail"/>
    <property type="match status" value="1"/>
</dbReference>
<feature type="chain" id="PRO_5046283772" description="Beta-xylanase" evidence="10">
    <location>
        <begin position="23"/>
        <end position="409"/>
    </location>
</feature>
<keyword evidence="3" id="KW-0858">Xylan degradation</keyword>
<dbReference type="EC" id="3.2.1.8" evidence="9"/>
<dbReference type="PANTHER" id="PTHR31490">
    <property type="entry name" value="GLYCOSYL HYDROLASE"/>
    <property type="match status" value="1"/>
</dbReference>
<comment type="similarity">
    <text evidence="2 9">Belongs to the glycosyl hydrolase 10 (cellulase F) family.</text>
</comment>
<feature type="signal peptide" evidence="10">
    <location>
        <begin position="1"/>
        <end position="22"/>
    </location>
</feature>
<dbReference type="PRINTS" id="PR00134">
    <property type="entry name" value="GLHYDRLASE10"/>
</dbReference>
<comment type="caution">
    <text evidence="12">The sequence shown here is derived from an EMBL/GenBank/DDBJ whole genome shotgun (WGS) entry which is preliminary data.</text>
</comment>
<dbReference type="Gene3D" id="3.20.20.80">
    <property type="entry name" value="Glycosidases"/>
    <property type="match status" value="1"/>
</dbReference>
<evidence type="ECO:0000256" key="4">
    <source>
        <dbReference type="ARBA" id="ARBA00022729"/>
    </source>
</evidence>
<evidence type="ECO:0000313" key="12">
    <source>
        <dbReference type="EMBL" id="MFH6985746.1"/>
    </source>
</evidence>
<dbReference type="PROSITE" id="PS51760">
    <property type="entry name" value="GH10_2"/>
    <property type="match status" value="1"/>
</dbReference>
<dbReference type="RefSeq" id="WP_395419145.1">
    <property type="nucleotide sequence ID" value="NZ_JBIPKE010000020.1"/>
</dbReference>
<keyword evidence="8 9" id="KW-0624">Polysaccharide degradation</keyword>
<keyword evidence="6 9" id="KW-0119">Carbohydrate metabolism</keyword>
<evidence type="ECO:0000256" key="9">
    <source>
        <dbReference type="RuleBase" id="RU361174"/>
    </source>
</evidence>
<dbReference type="SUPFAM" id="SSF51445">
    <property type="entry name" value="(Trans)glycosidases"/>
    <property type="match status" value="1"/>
</dbReference>
<name>A0ABW7NEK9_9BACT</name>
<comment type="catalytic activity">
    <reaction evidence="1 9">
        <text>Endohydrolysis of (1-&gt;4)-beta-D-xylosidic linkages in xylans.</text>
        <dbReference type="EC" id="3.2.1.8"/>
    </reaction>
</comment>
<evidence type="ECO:0000256" key="3">
    <source>
        <dbReference type="ARBA" id="ARBA00022651"/>
    </source>
</evidence>
<dbReference type="EMBL" id="JBIPKE010000020">
    <property type="protein sequence ID" value="MFH6985746.1"/>
    <property type="molecule type" value="Genomic_DNA"/>
</dbReference>
<dbReference type="InterPro" id="IPR017853">
    <property type="entry name" value="GH"/>
</dbReference>
<keyword evidence="13" id="KW-1185">Reference proteome</keyword>
<gene>
    <name evidence="12" type="ORF">ACHKAR_19995</name>
</gene>
<dbReference type="InterPro" id="IPR001000">
    <property type="entry name" value="GH10_dom"/>
</dbReference>
<keyword evidence="7 9" id="KW-0326">Glycosidase</keyword>
<sequence>MKMNKRGLLLIGLMIMGQMAVSQEKPIADGMEKFLGNVYSSSQLSGYETYWNQVTPENAGKWGSVERTQDNYDWATLDAAYNFAKENDFVFRFHVLIWGNQQPSWIEDLPVEEQLEEITEWMDAVAERYPDVDYLEVVNEPINDPPSGAGNGNYIDALGGRGASGYDWIVTAFTMARERFPNAKLVINEYNIVSSSSNANKYKRIIELLQAENLIDVIGVQAHAFSTTGSSTTIADQLDKLGDTGLPIMVTEMDIDGSTDQIQLDEYKRVFPLFWEHESVIGVTLWGWRSGMWRTAQKAYLINTDGTERPALAWLREYASTPIDLTVLGWKNHSNLELFPNPVVDGQLTVRSKEPVHQVTLYDLSGHLVADFSPMEGQEVSLSLNLTSGIYLLKVQGTTRSELRKIVIK</sequence>
<evidence type="ECO:0000256" key="2">
    <source>
        <dbReference type="ARBA" id="ARBA00007495"/>
    </source>
</evidence>
<evidence type="ECO:0000256" key="8">
    <source>
        <dbReference type="ARBA" id="ARBA00023326"/>
    </source>
</evidence>
<feature type="domain" description="GH10" evidence="11">
    <location>
        <begin position="21"/>
        <end position="318"/>
    </location>
</feature>
<dbReference type="NCBIfam" id="TIGR04183">
    <property type="entry name" value="Por_Secre_tail"/>
    <property type="match status" value="1"/>
</dbReference>
<dbReference type="InterPro" id="IPR026444">
    <property type="entry name" value="Secre_tail"/>
</dbReference>
<dbReference type="SMART" id="SM00633">
    <property type="entry name" value="Glyco_10"/>
    <property type="match status" value="1"/>
</dbReference>
<dbReference type="InterPro" id="IPR044846">
    <property type="entry name" value="GH10"/>
</dbReference>
<reference evidence="12 13" key="1">
    <citation type="journal article" date="2013" name="Int. J. Syst. Evol. Microbiol.">
        <title>Marinoscillum luteum sp. nov., isolated from marine sediment.</title>
        <authorList>
            <person name="Cha I.T."/>
            <person name="Park S.J."/>
            <person name="Kim S.J."/>
            <person name="Kim J.G."/>
            <person name="Jung M.Y."/>
            <person name="Shin K.S."/>
            <person name="Kwon K.K."/>
            <person name="Yang S.H."/>
            <person name="Seo Y.S."/>
            <person name="Rhee S.K."/>
        </authorList>
    </citation>
    <scope>NUCLEOTIDE SEQUENCE [LARGE SCALE GENOMIC DNA]</scope>
    <source>
        <strain evidence="12 13">KCTC 23939</strain>
    </source>
</reference>
<proteinExistence type="inferred from homology"/>
<evidence type="ECO:0000256" key="5">
    <source>
        <dbReference type="ARBA" id="ARBA00022801"/>
    </source>
</evidence>
<keyword evidence="5 9" id="KW-0378">Hydrolase</keyword>
<dbReference type="PANTHER" id="PTHR31490:SF88">
    <property type="entry name" value="BETA-XYLANASE"/>
    <property type="match status" value="1"/>
</dbReference>
<dbReference type="Proteomes" id="UP001610063">
    <property type="component" value="Unassembled WGS sequence"/>
</dbReference>
<evidence type="ECO:0000256" key="10">
    <source>
        <dbReference type="SAM" id="SignalP"/>
    </source>
</evidence>